<reference evidence="1 2" key="1">
    <citation type="submission" date="2021-05" db="EMBL/GenBank/DDBJ databases">
        <title>Genome Assembly of Synthetic Allotetraploid Brassica napus Reveals Homoeologous Exchanges between Subgenomes.</title>
        <authorList>
            <person name="Davis J.T."/>
        </authorList>
    </citation>
    <scope>NUCLEOTIDE SEQUENCE [LARGE SCALE GENOMIC DNA]</scope>
    <source>
        <strain evidence="2">cv. Da-Ae</strain>
        <tissue evidence="1">Seedling</tissue>
    </source>
</reference>
<accession>A0ABQ8ANP2</accession>
<sequence>MKNRIASCEAALPDPELRRRGGEVTEVDKDTFWPIVKVEKGKPLCCSGLEDHYMDCIAYERKIKKETGHVTPYVFTYVRPDDAASVKLSLLCDKKLSWAQKGEVFQTPKSKSFEIQNQQQATDGTQTTKTNSIVCQKCKGKWCGGMFPMQRRWCEFD</sequence>
<evidence type="ECO:0000313" key="2">
    <source>
        <dbReference type="Proteomes" id="UP000824890"/>
    </source>
</evidence>
<keyword evidence="2" id="KW-1185">Reference proteome</keyword>
<name>A0ABQ8ANP2_BRANA</name>
<evidence type="ECO:0000313" key="1">
    <source>
        <dbReference type="EMBL" id="KAH0894147.1"/>
    </source>
</evidence>
<organism evidence="1 2">
    <name type="scientific">Brassica napus</name>
    <name type="common">Rape</name>
    <dbReference type="NCBI Taxonomy" id="3708"/>
    <lineage>
        <taxon>Eukaryota</taxon>
        <taxon>Viridiplantae</taxon>
        <taxon>Streptophyta</taxon>
        <taxon>Embryophyta</taxon>
        <taxon>Tracheophyta</taxon>
        <taxon>Spermatophyta</taxon>
        <taxon>Magnoliopsida</taxon>
        <taxon>eudicotyledons</taxon>
        <taxon>Gunneridae</taxon>
        <taxon>Pentapetalae</taxon>
        <taxon>rosids</taxon>
        <taxon>malvids</taxon>
        <taxon>Brassicales</taxon>
        <taxon>Brassicaceae</taxon>
        <taxon>Brassiceae</taxon>
        <taxon>Brassica</taxon>
    </lineage>
</organism>
<gene>
    <name evidence="1" type="ORF">HID58_056576</name>
</gene>
<proteinExistence type="predicted"/>
<protein>
    <submittedName>
        <fullName evidence="1">Uncharacterized protein</fullName>
    </submittedName>
</protein>
<dbReference type="Proteomes" id="UP000824890">
    <property type="component" value="Unassembled WGS sequence"/>
</dbReference>
<dbReference type="EMBL" id="JAGKQM010000013">
    <property type="protein sequence ID" value="KAH0894147.1"/>
    <property type="molecule type" value="Genomic_DNA"/>
</dbReference>
<comment type="caution">
    <text evidence="1">The sequence shown here is derived from an EMBL/GenBank/DDBJ whole genome shotgun (WGS) entry which is preliminary data.</text>
</comment>